<keyword evidence="2" id="KW-1185">Reference proteome</keyword>
<evidence type="ECO:0000313" key="2">
    <source>
        <dbReference type="Proteomes" id="UP001168821"/>
    </source>
</evidence>
<name>A0AA38IZX7_9CUCU</name>
<gene>
    <name evidence="1" type="ORF">Zmor_002111</name>
</gene>
<dbReference type="EMBL" id="JALNTZ010000001">
    <property type="protein sequence ID" value="KAJ3666677.1"/>
    <property type="molecule type" value="Genomic_DNA"/>
</dbReference>
<dbReference type="AlphaFoldDB" id="A0AA38IZX7"/>
<comment type="caution">
    <text evidence="1">The sequence shown here is derived from an EMBL/GenBank/DDBJ whole genome shotgun (WGS) entry which is preliminary data.</text>
</comment>
<proteinExistence type="predicted"/>
<accession>A0AA38IZX7</accession>
<reference evidence="1" key="1">
    <citation type="journal article" date="2023" name="G3 (Bethesda)">
        <title>Whole genome assemblies of Zophobas morio and Tenebrio molitor.</title>
        <authorList>
            <person name="Kaur S."/>
            <person name="Stinson S.A."/>
            <person name="diCenzo G.C."/>
        </authorList>
    </citation>
    <scope>NUCLEOTIDE SEQUENCE</scope>
    <source>
        <strain evidence="1">QUZm001</strain>
    </source>
</reference>
<evidence type="ECO:0000313" key="1">
    <source>
        <dbReference type="EMBL" id="KAJ3666677.1"/>
    </source>
</evidence>
<sequence length="95" mass="10815">MGNCIEMDSLTPPEVENANVESLNLLPERTKMLYQKTYDESVAWCAGKLVVRYSEFVLLTSFSEISEKGSIALLWPKYSMLRSTLCIHHDLDLSN</sequence>
<organism evidence="1 2">
    <name type="scientific">Zophobas morio</name>
    <dbReference type="NCBI Taxonomy" id="2755281"/>
    <lineage>
        <taxon>Eukaryota</taxon>
        <taxon>Metazoa</taxon>
        <taxon>Ecdysozoa</taxon>
        <taxon>Arthropoda</taxon>
        <taxon>Hexapoda</taxon>
        <taxon>Insecta</taxon>
        <taxon>Pterygota</taxon>
        <taxon>Neoptera</taxon>
        <taxon>Endopterygota</taxon>
        <taxon>Coleoptera</taxon>
        <taxon>Polyphaga</taxon>
        <taxon>Cucujiformia</taxon>
        <taxon>Tenebrionidae</taxon>
        <taxon>Zophobas</taxon>
    </lineage>
</organism>
<dbReference type="Proteomes" id="UP001168821">
    <property type="component" value="Unassembled WGS sequence"/>
</dbReference>
<protein>
    <submittedName>
        <fullName evidence="1">Uncharacterized protein</fullName>
    </submittedName>
</protein>